<sequence>MSVSSLLIDQFAQFLGKENVSANTYKNYLSDIRHFSDWVSQIETTQPVTNPLDELLLSSYRDYLSVNCPVKTANRRLSSLRKFCYFLASIGYLPSDPSWKLTNVTPPQPDTDHLLLARFAKSLQSEGASIATVNNYLSDARDYLKFKSLHPEILQDSQYETYINHQVTASSPATAKRRVSSIKKFLYLTSLHPQVSTPPPPVYYTPVVQMEPELPTPAEEPVPIDLISPPPSPEIPLPLSSPPPPLIPPISPKLIALLITSLILVSVLAFFLFRPKPLLTKSTPRPSVPNLSRELLNPFVSSY</sequence>
<keyword evidence="3" id="KW-1133">Transmembrane helix</keyword>
<dbReference type="GO" id="GO:0003677">
    <property type="term" value="F:DNA binding"/>
    <property type="evidence" value="ECO:0007669"/>
    <property type="project" value="UniProtKB-UniRule"/>
</dbReference>
<dbReference type="SUPFAM" id="SSF47823">
    <property type="entry name" value="lambda integrase-like, N-terminal domain"/>
    <property type="match status" value="1"/>
</dbReference>
<dbReference type="Pfam" id="PF02899">
    <property type="entry name" value="Phage_int_SAM_1"/>
    <property type="match status" value="1"/>
</dbReference>
<keyword evidence="1 2" id="KW-0238">DNA-binding</keyword>
<dbReference type="InterPro" id="IPR010998">
    <property type="entry name" value="Integrase_recombinase_N"/>
</dbReference>
<organism evidence="5 6">
    <name type="scientific">Candidatus Amesbacteria bacterium RIFCSPHIGHO2_01_FULL_48_32b</name>
    <dbReference type="NCBI Taxonomy" id="1797253"/>
    <lineage>
        <taxon>Bacteria</taxon>
        <taxon>Candidatus Amesiibacteriota</taxon>
    </lineage>
</organism>
<evidence type="ECO:0000256" key="3">
    <source>
        <dbReference type="SAM" id="Phobius"/>
    </source>
</evidence>
<evidence type="ECO:0000256" key="1">
    <source>
        <dbReference type="ARBA" id="ARBA00023125"/>
    </source>
</evidence>
<evidence type="ECO:0000259" key="4">
    <source>
        <dbReference type="PROSITE" id="PS51900"/>
    </source>
</evidence>
<dbReference type="InterPro" id="IPR004107">
    <property type="entry name" value="Integrase_SAM-like_N"/>
</dbReference>
<keyword evidence="3" id="KW-0472">Membrane</keyword>
<feature type="domain" description="Core-binding (CB)" evidence="4">
    <location>
        <begin position="110"/>
        <end position="187"/>
    </location>
</feature>
<feature type="domain" description="Core-binding (CB)" evidence="4">
    <location>
        <begin position="2"/>
        <end position="88"/>
    </location>
</feature>
<reference evidence="5 6" key="1">
    <citation type="journal article" date="2016" name="Nat. Commun.">
        <title>Thousands of microbial genomes shed light on interconnected biogeochemical processes in an aquifer system.</title>
        <authorList>
            <person name="Anantharaman K."/>
            <person name="Brown C.T."/>
            <person name="Hug L.A."/>
            <person name="Sharon I."/>
            <person name="Castelle C.J."/>
            <person name="Probst A.J."/>
            <person name="Thomas B.C."/>
            <person name="Singh A."/>
            <person name="Wilkins M.J."/>
            <person name="Karaoz U."/>
            <person name="Brodie E.L."/>
            <person name="Williams K.H."/>
            <person name="Hubbard S.S."/>
            <person name="Banfield J.F."/>
        </authorList>
    </citation>
    <scope>NUCLEOTIDE SEQUENCE [LARGE SCALE GENOMIC DNA]</scope>
</reference>
<evidence type="ECO:0000313" key="6">
    <source>
        <dbReference type="Proteomes" id="UP000178176"/>
    </source>
</evidence>
<dbReference type="Gene3D" id="1.10.150.130">
    <property type="match status" value="2"/>
</dbReference>
<proteinExistence type="predicted"/>
<name>A0A1F4YF57_9BACT</name>
<evidence type="ECO:0000256" key="2">
    <source>
        <dbReference type="PROSITE-ProRule" id="PRU01248"/>
    </source>
</evidence>
<dbReference type="GO" id="GO:0015074">
    <property type="term" value="P:DNA integration"/>
    <property type="evidence" value="ECO:0007669"/>
    <property type="project" value="InterPro"/>
</dbReference>
<gene>
    <name evidence="5" type="ORF">A2876_03025</name>
</gene>
<dbReference type="AlphaFoldDB" id="A0A1F4YF57"/>
<dbReference type="Proteomes" id="UP000178176">
    <property type="component" value="Unassembled WGS sequence"/>
</dbReference>
<protein>
    <recommendedName>
        <fullName evidence="4">Core-binding (CB) domain-containing protein</fullName>
    </recommendedName>
</protein>
<keyword evidence="3" id="KW-0812">Transmembrane</keyword>
<feature type="transmembrane region" description="Helical" evidence="3">
    <location>
        <begin position="254"/>
        <end position="273"/>
    </location>
</feature>
<evidence type="ECO:0000313" key="5">
    <source>
        <dbReference type="EMBL" id="OGC92630.1"/>
    </source>
</evidence>
<dbReference type="InterPro" id="IPR044068">
    <property type="entry name" value="CB"/>
</dbReference>
<dbReference type="EMBL" id="MEXH01000011">
    <property type="protein sequence ID" value="OGC92630.1"/>
    <property type="molecule type" value="Genomic_DNA"/>
</dbReference>
<dbReference type="PROSITE" id="PS51900">
    <property type="entry name" value="CB"/>
    <property type="match status" value="2"/>
</dbReference>
<accession>A0A1F4YF57</accession>
<comment type="caution">
    <text evidence="5">The sequence shown here is derived from an EMBL/GenBank/DDBJ whole genome shotgun (WGS) entry which is preliminary data.</text>
</comment>